<evidence type="ECO:0000313" key="12">
    <source>
        <dbReference type="EMBL" id="KAJ1683067.1"/>
    </source>
</evidence>
<dbReference type="SUPFAM" id="SSF54292">
    <property type="entry name" value="2Fe-2S ferredoxin-like"/>
    <property type="match status" value="1"/>
</dbReference>
<keyword evidence="6" id="KW-0411">Iron-sulfur</keyword>
<proteinExistence type="predicted"/>
<evidence type="ECO:0000259" key="9">
    <source>
        <dbReference type="PROSITE" id="PS50943"/>
    </source>
</evidence>
<gene>
    <name evidence="12" type="ORF">LUZ63_021713</name>
</gene>
<dbReference type="PANTHER" id="PTHR47354:SF1">
    <property type="entry name" value="CARNITINE MONOOXYGENASE REDUCTASE SUBUNIT"/>
    <property type="match status" value="1"/>
</dbReference>
<dbReference type="PROSITE" id="PS51085">
    <property type="entry name" value="2FE2S_FER_2"/>
    <property type="match status" value="1"/>
</dbReference>
<reference evidence="12" key="1">
    <citation type="journal article" date="2022" name="Cell">
        <title>Repeat-based holocentromeres influence genome architecture and karyotype evolution.</title>
        <authorList>
            <person name="Hofstatter P.G."/>
            <person name="Thangavel G."/>
            <person name="Lux T."/>
            <person name="Neumann P."/>
            <person name="Vondrak T."/>
            <person name="Novak P."/>
            <person name="Zhang M."/>
            <person name="Costa L."/>
            <person name="Castellani M."/>
            <person name="Scott A."/>
            <person name="Toegelov H."/>
            <person name="Fuchs J."/>
            <person name="Mata-Sucre Y."/>
            <person name="Dias Y."/>
            <person name="Vanzela A.L.L."/>
            <person name="Huettel B."/>
            <person name="Almeida C.C.S."/>
            <person name="Simkova H."/>
            <person name="Souza G."/>
            <person name="Pedrosa-Harand A."/>
            <person name="Macas J."/>
            <person name="Mayer K.F.X."/>
            <person name="Houben A."/>
            <person name="Marques A."/>
        </authorList>
    </citation>
    <scope>NUCLEOTIDE SEQUENCE</scope>
    <source>
        <strain evidence="12">RhyBre1mFocal</strain>
    </source>
</reference>
<dbReference type="AlphaFoldDB" id="A0A9P9Z7L1"/>
<dbReference type="PROSITE" id="PS51384">
    <property type="entry name" value="FAD_FR"/>
    <property type="match status" value="1"/>
</dbReference>
<dbReference type="GO" id="GO:0003677">
    <property type="term" value="F:DNA binding"/>
    <property type="evidence" value="ECO:0007669"/>
    <property type="project" value="InterPro"/>
</dbReference>
<dbReference type="InterPro" id="IPR006058">
    <property type="entry name" value="2Fe2S_fd_BS"/>
</dbReference>
<dbReference type="PROSITE" id="PS00197">
    <property type="entry name" value="2FE2S_FER_1"/>
    <property type="match status" value="1"/>
</dbReference>
<dbReference type="PANTHER" id="PTHR47354">
    <property type="entry name" value="NADH OXIDOREDUCTASE HCR"/>
    <property type="match status" value="1"/>
</dbReference>
<dbReference type="Pfam" id="PF00111">
    <property type="entry name" value="Fer2"/>
    <property type="match status" value="1"/>
</dbReference>
<keyword evidence="5" id="KW-0408">Iron</keyword>
<organism evidence="12 13">
    <name type="scientific">Rhynchospora breviuscula</name>
    <dbReference type="NCBI Taxonomy" id="2022672"/>
    <lineage>
        <taxon>Eukaryota</taxon>
        <taxon>Viridiplantae</taxon>
        <taxon>Streptophyta</taxon>
        <taxon>Embryophyta</taxon>
        <taxon>Tracheophyta</taxon>
        <taxon>Spermatophyta</taxon>
        <taxon>Magnoliopsida</taxon>
        <taxon>Liliopsida</taxon>
        <taxon>Poales</taxon>
        <taxon>Cyperaceae</taxon>
        <taxon>Cyperoideae</taxon>
        <taxon>Rhynchosporeae</taxon>
        <taxon>Rhynchospora</taxon>
    </lineage>
</organism>
<name>A0A9P9Z7L1_9POAL</name>
<dbReference type="Pfam" id="PF13560">
    <property type="entry name" value="HTH_31"/>
    <property type="match status" value="1"/>
</dbReference>
<evidence type="ECO:0000256" key="6">
    <source>
        <dbReference type="ARBA" id="ARBA00023014"/>
    </source>
</evidence>
<evidence type="ECO:0000256" key="5">
    <source>
        <dbReference type="ARBA" id="ARBA00023004"/>
    </source>
</evidence>
<keyword evidence="3" id="KW-0479">Metal-binding</keyword>
<dbReference type="SUPFAM" id="SSF47413">
    <property type="entry name" value="lambda repressor-like DNA-binding domains"/>
    <property type="match status" value="1"/>
</dbReference>
<dbReference type="InterPro" id="IPR036010">
    <property type="entry name" value="2Fe-2S_ferredoxin-like_sf"/>
</dbReference>
<dbReference type="Gene3D" id="3.40.50.80">
    <property type="entry name" value="Nucleotide-binding domain of ferredoxin-NADP reductase (FNR) module"/>
    <property type="match status" value="1"/>
</dbReference>
<dbReference type="CDD" id="cd06185">
    <property type="entry name" value="PDR_like"/>
    <property type="match status" value="1"/>
</dbReference>
<evidence type="ECO:0000259" key="11">
    <source>
        <dbReference type="PROSITE" id="PS51384"/>
    </source>
</evidence>
<keyword evidence="4" id="KW-0560">Oxidoreductase</keyword>
<evidence type="ECO:0000259" key="10">
    <source>
        <dbReference type="PROSITE" id="PS51085"/>
    </source>
</evidence>
<accession>A0A9P9Z7L1</accession>
<evidence type="ECO:0000256" key="3">
    <source>
        <dbReference type="ARBA" id="ARBA00022723"/>
    </source>
</evidence>
<dbReference type="InterPro" id="IPR001041">
    <property type="entry name" value="2Fe-2S_ferredoxin-type"/>
</dbReference>
<dbReference type="GO" id="GO:0046872">
    <property type="term" value="F:metal ion binding"/>
    <property type="evidence" value="ECO:0007669"/>
    <property type="project" value="UniProtKB-KW"/>
</dbReference>
<dbReference type="GO" id="GO:0016491">
    <property type="term" value="F:oxidoreductase activity"/>
    <property type="evidence" value="ECO:0007669"/>
    <property type="project" value="UniProtKB-KW"/>
</dbReference>
<keyword evidence="1" id="KW-0285">Flavoprotein</keyword>
<keyword evidence="13" id="KW-1185">Reference proteome</keyword>
<feature type="domain" description="2Fe-2S ferredoxin-type" evidence="10">
    <location>
        <begin position="408"/>
        <end position="493"/>
    </location>
</feature>
<dbReference type="Gene3D" id="3.10.20.30">
    <property type="match status" value="1"/>
</dbReference>
<dbReference type="GO" id="GO:0051537">
    <property type="term" value="F:2 iron, 2 sulfur cluster binding"/>
    <property type="evidence" value="ECO:0007669"/>
    <property type="project" value="UniProtKB-KW"/>
</dbReference>
<evidence type="ECO:0000256" key="7">
    <source>
        <dbReference type="ARBA" id="ARBA00034078"/>
    </source>
</evidence>
<dbReference type="InterPro" id="IPR039261">
    <property type="entry name" value="FNR_nucleotide-bd"/>
</dbReference>
<feature type="domain" description="HTH cro/C1-type" evidence="9">
    <location>
        <begin position="21"/>
        <end position="75"/>
    </location>
</feature>
<dbReference type="InterPro" id="IPR012675">
    <property type="entry name" value="Beta-grasp_dom_sf"/>
</dbReference>
<dbReference type="SUPFAM" id="SSF52343">
    <property type="entry name" value="Ferredoxin reductase-like, C-terminal NADP-linked domain"/>
    <property type="match status" value="1"/>
</dbReference>
<feature type="region of interest" description="Disordered" evidence="8">
    <location>
        <begin position="155"/>
        <end position="177"/>
    </location>
</feature>
<comment type="cofactor">
    <cofactor evidence="7">
        <name>[2Fe-2S] cluster</name>
        <dbReference type="ChEBI" id="CHEBI:190135"/>
    </cofactor>
</comment>
<dbReference type="Gene3D" id="1.10.260.40">
    <property type="entry name" value="lambda repressor-like DNA-binding domains"/>
    <property type="match status" value="1"/>
</dbReference>
<dbReference type="InterPro" id="IPR001387">
    <property type="entry name" value="Cro/C1-type_HTH"/>
</dbReference>
<dbReference type="PROSITE" id="PS50943">
    <property type="entry name" value="HTH_CROC1"/>
    <property type="match status" value="1"/>
</dbReference>
<evidence type="ECO:0000256" key="8">
    <source>
        <dbReference type="SAM" id="MobiDB-lite"/>
    </source>
</evidence>
<dbReference type="InterPro" id="IPR050415">
    <property type="entry name" value="MRET"/>
</dbReference>
<dbReference type="SMART" id="SM00530">
    <property type="entry name" value="HTH_XRE"/>
    <property type="match status" value="1"/>
</dbReference>
<dbReference type="InterPro" id="IPR010982">
    <property type="entry name" value="Lambda_DNA-bd_dom_sf"/>
</dbReference>
<dbReference type="PRINTS" id="PR00409">
    <property type="entry name" value="PHDIOXRDTASE"/>
</dbReference>
<dbReference type="InterPro" id="IPR017927">
    <property type="entry name" value="FAD-bd_FR_type"/>
</dbReference>
<protein>
    <submittedName>
        <fullName evidence="12">Uncharacterized protein</fullName>
    </submittedName>
</protein>
<evidence type="ECO:0000256" key="1">
    <source>
        <dbReference type="ARBA" id="ARBA00022630"/>
    </source>
</evidence>
<feature type="domain" description="FAD-binding FR-type" evidence="11">
    <location>
        <begin position="182"/>
        <end position="280"/>
    </location>
</feature>
<evidence type="ECO:0000256" key="2">
    <source>
        <dbReference type="ARBA" id="ARBA00022714"/>
    </source>
</evidence>
<evidence type="ECO:0000256" key="4">
    <source>
        <dbReference type="ARBA" id="ARBA00023002"/>
    </source>
</evidence>
<evidence type="ECO:0000313" key="13">
    <source>
        <dbReference type="Proteomes" id="UP001151287"/>
    </source>
</evidence>
<dbReference type="CDD" id="cd00093">
    <property type="entry name" value="HTH_XRE"/>
    <property type="match status" value="1"/>
</dbReference>
<dbReference type="EMBL" id="JAMQYH010000380">
    <property type="protein sequence ID" value="KAJ1683067.1"/>
    <property type="molecule type" value="Genomic_DNA"/>
</dbReference>
<keyword evidence="2" id="KW-0001">2Fe-2S</keyword>
<sequence length="493" mass="53206">MAPAIPADDSTTGDERLGAHLRGLRKARGLTLTQLAEAAALSHPFLSQLERGLARPSMASLERLARALGTSRVELIAASEPPRPDESAHPTFVRAAEGLIGPYAEGSARMLAEGPRRFEPMEDHRDLARALRRDDAHGRRLGVLPLGDPAPLALAGRRALPAADREGTGARRTHRRRRMSGGLTFEVTVRERREAADGVIVLDLERTAGVLPHWAPGAHIDVVLPGGVERQYSLCGSPTERGTWRIGVLREREGSVWLHENAHPGTALRVRGPANHFLFAPTAGRSYVFVAGGIGITPIVPMIEAADAAGAAWTLLYAGRSRRTMAFASELTDLYGDRVEVFADDEGRRLDLDARLGTPASRTVVYACGPARLLESLDATMAGWPRGSLHVERFEAKVLGPPVWAEPFEVDLMMSGLTVTVPPEKSILEVVEEYGAVVPSSCRVGTCGTCEVPVVDGEIEHRDSVLSPEEQDASRTMMVCVSRAACPRITLEL</sequence>
<dbReference type="OrthoDB" id="567878at2759"/>
<comment type="caution">
    <text evidence="12">The sequence shown here is derived from an EMBL/GenBank/DDBJ whole genome shotgun (WGS) entry which is preliminary data.</text>
</comment>
<dbReference type="CDD" id="cd00207">
    <property type="entry name" value="fer2"/>
    <property type="match status" value="1"/>
</dbReference>
<dbReference type="Gene3D" id="2.40.30.10">
    <property type="entry name" value="Translation factors"/>
    <property type="match status" value="1"/>
</dbReference>
<dbReference type="InterPro" id="IPR017938">
    <property type="entry name" value="Riboflavin_synthase-like_b-brl"/>
</dbReference>
<dbReference type="SUPFAM" id="SSF63380">
    <property type="entry name" value="Riboflavin synthase domain-like"/>
    <property type="match status" value="1"/>
</dbReference>
<dbReference type="Proteomes" id="UP001151287">
    <property type="component" value="Unassembled WGS sequence"/>
</dbReference>